<evidence type="ECO:0000313" key="3">
    <source>
        <dbReference type="Proteomes" id="UP000178935"/>
    </source>
</evidence>
<feature type="coiled-coil region" evidence="1">
    <location>
        <begin position="100"/>
        <end position="141"/>
    </location>
</feature>
<dbReference type="SUPFAM" id="SSF48371">
    <property type="entry name" value="ARM repeat"/>
    <property type="match status" value="1"/>
</dbReference>
<proteinExistence type="predicted"/>
<accession>A0A1G2JPN8</accession>
<protein>
    <submittedName>
        <fullName evidence="2">Uncharacterized protein</fullName>
    </submittedName>
</protein>
<dbReference type="Proteomes" id="UP000178935">
    <property type="component" value="Unassembled WGS sequence"/>
</dbReference>
<dbReference type="AlphaFoldDB" id="A0A1G2JPN8"/>
<feature type="coiled-coil region" evidence="1">
    <location>
        <begin position="30"/>
        <end position="64"/>
    </location>
</feature>
<reference evidence="2 3" key="1">
    <citation type="journal article" date="2016" name="Nat. Commun.">
        <title>Thousands of microbial genomes shed light on interconnected biogeochemical processes in an aquifer system.</title>
        <authorList>
            <person name="Anantharaman K."/>
            <person name="Brown C.T."/>
            <person name="Hug L.A."/>
            <person name="Sharon I."/>
            <person name="Castelle C.J."/>
            <person name="Probst A.J."/>
            <person name="Thomas B.C."/>
            <person name="Singh A."/>
            <person name="Wilkins M.J."/>
            <person name="Karaoz U."/>
            <person name="Brodie E.L."/>
            <person name="Williams K.H."/>
            <person name="Hubbard S.S."/>
            <person name="Banfield J.F."/>
        </authorList>
    </citation>
    <scope>NUCLEOTIDE SEQUENCE [LARGE SCALE GENOMIC DNA]</scope>
</reference>
<name>A0A1G2JPN8_9BACT</name>
<dbReference type="InterPro" id="IPR016024">
    <property type="entry name" value="ARM-type_fold"/>
</dbReference>
<keyword evidence="1" id="KW-0175">Coiled coil</keyword>
<sequence length="402" mass="43636">MLLFTRSGLFLASGLLAGAMCIVVPLSCSRNSAISELAEVKEKISSLDDEIKELTAKEKFATDKVAELTVTVKGLTDDKNGVEATVRDQIAKASASAERAVVLKEENNKLRAEISDLTTKLDEAKTELTRRDREKELAKELADKIAADKSDREKGFSPLTKWSKDPDVDVRKTLIYYIVENRVQVGYDILVRLMASDGTAEVEDTARNALSYNLDSHHLGIGKEAVSYLIGAVEDPSRIPLTDAEKIMKLNERAGIALINIGVDAVDPLIDEFNPDNPIRDWAMNIVIKIGTAAKPRLQIALTRDYLIGPSVRAVLVQIEENECKVIRAEAEARAKAPAQVAKPAVVAPALPVQHITVNIPEIKIPPTVVNVAPSPAPMVSVSAPRIPVVTVDRCGGVSVRN</sequence>
<dbReference type="EMBL" id="MHPU01000011">
    <property type="protein sequence ID" value="OGZ89095.1"/>
    <property type="molecule type" value="Genomic_DNA"/>
</dbReference>
<evidence type="ECO:0000256" key="1">
    <source>
        <dbReference type="SAM" id="Coils"/>
    </source>
</evidence>
<evidence type="ECO:0000313" key="2">
    <source>
        <dbReference type="EMBL" id="OGZ89095.1"/>
    </source>
</evidence>
<organism evidence="2 3">
    <name type="scientific">Candidatus Staskawiczbacteria bacterium RIFOXYD1_FULL_32_13</name>
    <dbReference type="NCBI Taxonomy" id="1802234"/>
    <lineage>
        <taxon>Bacteria</taxon>
        <taxon>Candidatus Staskawicziibacteriota</taxon>
    </lineage>
</organism>
<gene>
    <name evidence="2" type="ORF">A2561_04090</name>
</gene>
<comment type="caution">
    <text evidence="2">The sequence shown here is derived from an EMBL/GenBank/DDBJ whole genome shotgun (WGS) entry which is preliminary data.</text>
</comment>